<reference evidence="12 13" key="1">
    <citation type="submission" date="2016-10" db="EMBL/GenBank/DDBJ databases">
        <authorList>
            <person name="de Groot N.N."/>
        </authorList>
    </citation>
    <scope>NUCLEOTIDE SEQUENCE [LARGE SCALE GENOMIC DNA]</scope>
    <source>
        <strain evidence="12 13">DSM 22024</strain>
    </source>
</reference>
<protein>
    <recommendedName>
        <fullName evidence="10">Large-conductance mechanosensitive channel</fullName>
    </recommendedName>
</protein>
<dbReference type="PRINTS" id="PR01264">
    <property type="entry name" value="MECHCHANNEL"/>
</dbReference>
<keyword evidence="7 10" id="KW-0406">Ion transport</keyword>
<sequence>MFKGFKQFLMRGNVLDLAVAVVLGAAFTKIVTGLLDGFINPLVAAIFGKPDLTNVGGFTVHHAHFSLGLIIDAVFNFLIIAATIYFLVVVPVNRLAALRRHRHDPEAAPEVPPAEDILLLRDIRDLLAEAREQRDGQHGRAGELRRDGAGDQSPGRDLPPAPPGQPTVSR</sequence>
<comment type="subcellular location">
    <subcellularLocation>
        <location evidence="1 10">Cell membrane</location>
        <topology evidence="1 10">Multi-pass membrane protein</topology>
    </subcellularLocation>
</comment>
<evidence type="ECO:0000256" key="11">
    <source>
        <dbReference type="SAM" id="MobiDB-lite"/>
    </source>
</evidence>
<dbReference type="InterPro" id="IPR036019">
    <property type="entry name" value="MscL_channel"/>
</dbReference>
<dbReference type="AlphaFoldDB" id="A0A1H1L6L7"/>
<evidence type="ECO:0000256" key="10">
    <source>
        <dbReference type="HAMAP-Rule" id="MF_00115"/>
    </source>
</evidence>
<dbReference type="SUPFAM" id="SSF81330">
    <property type="entry name" value="Gated mechanosensitive channel"/>
    <property type="match status" value="1"/>
</dbReference>
<feature type="compositionally biased region" description="Basic and acidic residues" evidence="11">
    <location>
        <begin position="131"/>
        <end position="149"/>
    </location>
</feature>
<dbReference type="PROSITE" id="PS01327">
    <property type="entry name" value="MSCL"/>
    <property type="match status" value="1"/>
</dbReference>
<keyword evidence="13" id="KW-1185">Reference proteome</keyword>
<keyword evidence="9 10" id="KW-0407">Ion channel</keyword>
<evidence type="ECO:0000256" key="7">
    <source>
        <dbReference type="ARBA" id="ARBA00023065"/>
    </source>
</evidence>
<dbReference type="PANTHER" id="PTHR30266:SF2">
    <property type="entry name" value="LARGE-CONDUCTANCE MECHANOSENSITIVE CHANNEL"/>
    <property type="match status" value="1"/>
</dbReference>
<feature type="region of interest" description="Disordered" evidence="11">
    <location>
        <begin position="131"/>
        <end position="170"/>
    </location>
</feature>
<feature type="transmembrane region" description="Helical" evidence="10">
    <location>
        <begin position="69"/>
        <end position="92"/>
    </location>
</feature>
<comment type="caution">
    <text evidence="10">Lacks conserved residue(s) required for the propagation of feature annotation.</text>
</comment>
<organism evidence="12 13">
    <name type="scientific">Actinopolymorpha singaporensis</name>
    <dbReference type="NCBI Taxonomy" id="117157"/>
    <lineage>
        <taxon>Bacteria</taxon>
        <taxon>Bacillati</taxon>
        <taxon>Actinomycetota</taxon>
        <taxon>Actinomycetes</taxon>
        <taxon>Propionibacteriales</taxon>
        <taxon>Actinopolymorphaceae</taxon>
        <taxon>Actinopolymorpha</taxon>
    </lineage>
</organism>
<evidence type="ECO:0000256" key="6">
    <source>
        <dbReference type="ARBA" id="ARBA00022989"/>
    </source>
</evidence>
<dbReference type="OrthoDB" id="9810350at2"/>
<dbReference type="InterPro" id="IPR037673">
    <property type="entry name" value="MSC/AndL"/>
</dbReference>
<keyword evidence="4 10" id="KW-1003">Cell membrane</keyword>
<feature type="compositionally biased region" description="Pro residues" evidence="11">
    <location>
        <begin position="157"/>
        <end position="170"/>
    </location>
</feature>
<keyword evidence="5 10" id="KW-0812">Transmembrane</keyword>
<dbReference type="InterPro" id="IPR019823">
    <property type="entry name" value="Mechanosensitive_channel_CS"/>
</dbReference>
<evidence type="ECO:0000256" key="1">
    <source>
        <dbReference type="ARBA" id="ARBA00004651"/>
    </source>
</evidence>
<proteinExistence type="inferred from homology"/>
<comment type="subunit">
    <text evidence="10">Homopentamer.</text>
</comment>
<dbReference type="EMBL" id="LT629732">
    <property type="protein sequence ID" value="SDR70047.1"/>
    <property type="molecule type" value="Genomic_DNA"/>
</dbReference>
<evidence type="ECO:0000256" key="3">
    <source>
        <dbReference type="ARBA" id="ARBA00022448"/>
    </source>
</evidence>
<dbReference type="Pfam" id="PF01741">
    <property type="entry name" value="MscL"/>
    <property type="match status" value="1"/>
</dbReference>
<dbReference type="GO" id="GO:0005886">
    <property type="term" value="C:plasma membrane"/>
    <property type="evidence" value="ECO:0007669"/>
    <property type="project" value="UniProtKB-SubCell"/>
</dbReference>
<evidence type="ECO:0000256" key="4">
    <source>
        <dbReference type="ARBA" id="ARBA00022475"/>
    </source>
</evidence>
<keyword evidence="6 10" id="KW-1133">Transmembrane helix</keyword>
<evidence type="ECO:0000256" key="8">
    <source>
        <dbReference type="ARBA" id="ARBA00023136"/>
    </source>
</evidence>
<comment type="similarity">
    <text evidence="2 10">Belongs to the MscL family.</text>
</comment>
<keyword evidence="8 10" id="KW-0472">Membrane</keyword>
<evidence type="ECO:0000256" key="9">
    <source>
        <dbReference type="ARBA" id="ARBA00023303"/>
    </source>
</evidence>
<name>A0A1H1L6L7_9ACTN</name>
<dbReference type="GO" id="GO:0008381">
    <property type="term" value="F:mechanosensitive monoatomic ion channel activity"/>
    <property type="evidence" value="ECO:0007669"/>
    <property type="project" value="UniProtKB-UniRule"/>
</dbReference>
<dbReference type="PANTHER" id="PTHR30266">
    <property type="entry name" value="MECHANOSENSITIVE CHANNEL MSCL"/>
    <property type="match status" value="1"/>
</dbReference>
<keyword evidence="3 10" id="KW-0813">Transport</keyword>
<dbReference type="STRING" id="117157.SAMN04489717_0140"/>
<dbReference type="RefSeq" id="WP_092649589.1">
    <property type="nucleotide sequence ID" value="NZ_LT629732.1"/>
</dbReference>
<evidence type="ECO:0000256" key="5">
    <source>
        <dbReference type="ARBA" id="ARBA00022692"/>
    </source>
</evidence>
<dbReference type="InterPro" id="IPR001185">
    <property type="entry name" value="MS_channel"/>
</dbReference>
<dbReference type="Gene3D" id="1.10.1200.120">
    <property type="entry name" value="Large-conductance mechanosensitive channel, MscL, domain 1"/>
    <property type="match status" value="1"/>
</dbReference>
<evidence type="ECO:0000313" key="12">
    <source>
        <dbReference type="EMBL" id="SDR70047.1"/>
    </source>
</evidence>
<dbReference type="NCBIfam" id="TIGR00220">
    <property type="entry name" value="mscL"/>
    <property type="match status" value="1"/>
</dbReference>
<accession>A0A1H1L6L7</accession>
<comment type="function">
    <text evidence="10">Channel that opens in response to stretch forces in the membrane lipid bilayer. May participate in the regulation of osmotic pressure changes within the cell.</text>
</comment>
<dbReference type="Proteomes" id="UP000198983">
    <property type="component" value="Chromosome I"/>
</dbReference>
<evidence type="ECO:0000313" key="13">
    <source>
        <dbReference type="Proteomes" id="UP000198983"/>
    </source>
</evidence>
<evidence type="ECO:0000256" key="2">
    <source>
        <dbReference type="ARBA" id="ARBA00007254"/>
    </source>
</evidence>
<gene>
    <name evidence="10" type="primary">mscL</name>
    <name evidence="12" type="ORF">SAMN04489717_0140</name>
</gene>
<dbReference type="HAMAP" id="MF_00115">
    <property type="entry name" value="MscL"/>
    <property type="match status" value="1"/>
</dbReference>